<dbReference type="AlphaFoldDB" id="A0A8J3WYH4"/>
<evidence type="ECO:0000313" key="2">
    <source>
        <dbReference type="EMBL" id="GII20571.1"/>
    </source>
</evidence>
<evidence type="ECO:0000256" key="1">
    <source>
        <dbReference type="SAM" id="Phobius"/>
    </source>
</evidence>
<protein>
    <submittedName>
        <fullName evidence="2">Uncharacterized protein</fullName>
    </submittedName>
</protein>
<dbReference type="EMBL" id="BOON01000002">
    <property type="protein sequence ID" value="GII20571.1"/>
    <property type="molecule type" value="Genomic_DNA"/>
</dbReference>
<sequence>MDPRTKHFKRLHRLRRSARGWTVRAGLFTGAAAVLLPYHGLGLPDALWAAAAGGSIALAGLRWTEARAFAALPAPPPPDPALAAERSRQRLESFVRRLPAGDGVLDEVRRQRDRVRLRGTSVLSSWHRLDRAAATLSALAGRLGGPAEPAVAEAVAAERALRDLAERTAGVERAVRLTSDEPLARAHAELLSQLDDGVTAYEQLVAAAAGYVAEDGRSAAGNGAVNRLREATDLLRGVAAGLSELRTAGPTLSP</sequence>
<keyword evidence="1" id="KW-1133">Transmembrane helix</keyword>
<dbReference type="InterPro" id="IPR057952">
    <property type="entry name" value="Rv2743c-like"/>
</dbReference>
<keyword evidence="1" id="KW-0812">Transmembrane</keyword>
<name>A0A8J3WYH4_9ACTN</name>
<proteinExistence type="predicted"/>
<keyword evidence="3" id="KW-1185">Reference proteome</keyword>
<keyword evidence="1" id="KW-0472">Membrane</keyword>
<dbReference type="Proteomes" id="UP000599074">
    <property type="component" value="Unassembled WGS sequence"/>
</dbReference>
<comment type="caution">
    <text evidence="2">The sequence shown here is derived from an EMBL/GenBank/DDBJ whole genome shotgun (WGS) entry which is preliminary data.</text>
</comment>
<dbReference type="NCBIfam" id="NF047839">
    <property type="entry name" value="PspM_Rv2743c"/>
    <property type="match status" value="1"/>
</dbReference>
<accession>A0A8J3WYH4</accession>
<gene>
    <name evidence="2" type="ORF">Pme01_01680</name>
</gene>
<dbReference type="Pfam" id="PF25587">
    <property type="entry name" value="Rv2743c"/>
    <property type="match status" value="1"/>
</dbReference>
<evidence type="ECO:0000313" key="3">
    <source>
        <dbReference type="Proteomes" id="UP000599074"/>
    </source>
</evidence>
<feature type="transmembrane region" description="Helical" evidence="1">
    <location>
        <begin position="21"/>
        <end position="40"/>
    </location>
</feature>
<reference evidence="2" key="1">
    <citation type="submission" date="2021-01" db="EMBL/GenBank/DDBJ databases">
        <title>Whole genome shotgun sequence of Planosporangium mesophilum NBRC 109066.</title>
        <authorList>
            <person name="Komaki H."/>
            <person name="Tamura T."/>
        </authorList>
    </citation>
    <scope>NUCLEOTIDE SEQUENCE</scope>
    <source>
        <strain evidence="2">NBRC 109066</strain>
    </source>
</reference>
<organism evidence="2 3">
    <name type="scientific">Planosporangium mesophilum</name>
    <dbReference type="NCBI Taxonomy" id="689768"/>
    <lineage>
        <taxon>Bacteria</taxon>
        <taxon>Bacillati</taxon>
        <taxon>Actinomycetota</taxon>
        <taxon>Actinomycetes</taxon>
        <taxon>Micromonosporales</taxon>
        <taxon>Micromonosporaceae</taxon>
        <taxon>Planosporangium</taxon>
    </lineage>
</organism>